<gene>
    <name evidence="4" type="ORF">CHYS00102_LOCUS10796</name>
    <name evidence="5" type="ORF">CHYS00102_LOCUS10797</name>
</gene>
<dbReference type="Gene3D" id="2.60.120.680">
    <property type="entry name" value="GOLD domain"/>
    <property type="match status" value="1"/>
</dbReference>
<accession>A0A6U5FI77</accession>
<dbReference type="PROSITE" id="PS50866">
    <property type="entry name" value="GOLD"/>
    <property type="match status" value="1"/>
</dbReference>
<dbReference type="InterPro" id="IPR051064">
    <property type="entry name" value="SEC14/CRAL-TRIO_domain"/>
</dbReference>
<evidence type="ECO:0000256" key="2">
    <source>
        <dbReference type="SAM" id="MobiDB-lite"/>
    </source>
</evidence>
<feature type="region of interest" description="Disordered" evidence="2">
    <location>
        <begin position="63"/>
        <end position="102"/>
    </location>
</feature>
<evidence type="ECO:0000259" key="3">
    <source>
        <dbReference type="PROSITE" id="PS50866"/>
    </source>
</evidence>
<dbReference type="SUPFAM" id="SSF101576">
    <property type="entry name" value="Supernatant protein factor (SPF), C-terminal domain"/>
    <property type="match status" value="1"/>
</dbReference>
<evidence type="ECO:0000256" key="1">
    <source>
        <dbReference type="SAM" id="Coils"/>
    </source>
</evidence>
<feature type="compositionally biased region" description="Polar residues" evidence="2">
    <location>
        <begin position="1"/>
        <end position="11"/>
    </location>
</feature>
<dbReference type="InterPro" id="IPR009038">
    <property type="entry name" value="GOLD_dom"/>
</dbReference>
<dbReference type="GO" id="GO:0005737">
    <property type="term" value="C:cytoplasm"/>
    <property type="evidence" value="ECO:0007669"/>
    <property type="project" value="TreeGrafter"/>
</dbReference>
<feature type="domain" description="GOLD" evidence="3">
    <location>
        <begin position="99"/>
        <end position="203"/>
    </location>
</feature>
<keyword evidence="1" id="KW-0175">Coiled coil</keyword>
<reference evidence="5" key="1">
    <citation type="submission" date="2021-01" db="EMBL/GenBank/DDBJ databases">
        <authorList>
            <person name="Corre E."/>
            <person name="Pelletier E."/>
            <person name="Niang G."/>
            <person name="Scheremetjew M."/>
            <person name="Finn R."/>
            <person name="Kale V."/>
            <person name="Holt S."/>
            <person name="Cochrane G."/>
            <person name="Meng A."/>
            <person name="Brown T."/>
            <person name="Cohen L."/>
        </authorList>
    </citation>
    <scope>NUCLEOTIDE SEQUENCE</scope>
    <source>
        <strain evidence="5">308</strain>
    </source>
</reference>
<dbReference type="AlphaFoldDB" id="A0A6U5FI77"/>
<dbReference type="PANTHER" id="PTHR23324:SF83">
    <property type="entry name" value="SEC14-LIKE PROTEIN 2"/>
    <property type="match status" value="1"/>
</dbReference>
<protein>
    <recommendedName>
        <fullName evidence="3">GOLD domain-containing protein</fullName>
    </recommendedName>
</protein>
<dbReference type="PANTHER" id="PTHR23324">
    <property type="entry name" value="SEC14 RELATED PROTEIN"/>
    <property type="match status" value="1"/>
</dbReference>
<evidence type="ECO:0000313" key="5">
    <source>
        <dbReference type="EMBL" id="CAD8883601.1"/>
    </source>
</evidence>
<dbReference type="EMBL" id="HBFR01014809">
    <property type="protein sequence ID" value="CAD8883600.1"/>
    <property type="molecule type" value="Transcribed_RNA"/>
</dbReference>
<sequence length="309" mass="34281">MPNSDQPTGASSKAPFGRPSERISNSLRKTWTAIMSQVNTPAAEENGTPSVKTSAKASLEDYFAKIDVGPVPPKSDPPSGDGEADTEGAASDPPVNPFEPSIYSGKAVPVGGGEVLDVPIPVTIADSVVEYEVTTQKYDIGFGVYAERMEEEMVVKETSRIQSHTNPVKGKFLVQTVPCMLVFAFDNSYSWMREKRITYTITVTPPSEDKHKENRRKLATKGLEEVLEDLGRSEAGHAESVQRREELDLEIRALQAKVEEKLGDLEQVVRDEETFERRINLSKLLRDGLECRLEGDFEDEEAGKFKGWW</sequence>
<name>A0A6U5FI77_9STRA</name>
<feature type="coiled-coil region" evidence="1">
    <location>
        <begin position="237"/>
        <end position="271"/>
    </location>
</feature>
<proteinExistence type="predicted"/>
<dbReference type="InterPro" id="IPR036598">
    <property type="entry name" value="GOLD_dom_sf"/>
</dbReference>
<evidence type="ECO:0000313" key="4">
    <source>
        <dbReference type="EMBL" id="CAD8883600.1"/>
    </source>
</evidence>
<dbReference type="EMBL" id="HBFR01014810">
    <property type="protein sequence ID" value="CAD8883601.1"/>
    <property type="molecule type" value="Transcribed_RNA"/>
</dbReference>
<feature type="region of interest" description="Disordered" evidence="2">
    <location>
        <begin position="1"/>
        <end position="29"/>
    </location>
</feature>
<organism evidence="5">
    <name type="scientific">Corethron hystrix</name>
    <dbReference type="NCBI Taxonomy" id="216773"/>
    <lineage>
        <taxon>Eukaryota</taxon>
        <taxon>Sar</taxon>
        <taxon>Stramenopiles</taxon>
        <taxon>Ochrophyta</taxon>
        <taxon>Bacillariophyta</taxon>
        <taxon>Coscinodiscophyceae</taxon>
        <taxon>Corethrophycidae</taxon>
        <taxon>Corethrales</taxon>
        <taxon>Corethraceae</taxon>
        <taxon>Corethron</taxon>
    </lineage>
</organism>